<evidence type="ECO:0000256" key="13">
    <source>
        <dbReference type="ARBA" id="ARBA00023180"/>
    </source>
</evidence>
<evidence type="ECO:0000259" key="17">
    <source>
        <dbReference type="PROSITE" id="PS50259"/>
    </source>
</evidence>
<dbReference type="GO" id="GO:0004930">
    <property type="term" value="F:G protein-coupled receptor activity"/>
    <property type="evidence" value="ECO:0007669"/>
    <property type="project" value="UniProtKB-KW"/>
</dbReference>
<evidence type="ECO:0000256" key="3">
    <source>
        <dbReference type="ARBA" id="ARBA00011150"/>
    </source>
</evidence>
<dbReference type="GO" id="GO:0007216">
    <property type="term" value="P:G protein-coupled glutamate receptor signaling pathway"/>
    <property type="evidence" value="ECO:0007669"/>
    <property type="project" value="UniProtKB-ARBA"/>
</dbReference>
<evidence type="ECO:0000256" key="6">
    <source>
        <dbReference type="ARBA" id="ARBA00022692"/>
    </source>
</evidence>
<dbReference type="Pfam" id="PF01094">
    <property type="entry name" value="ANF_receptor"/>
    <property type="match status" value="1"/>
</dbReference>
<dbReference type="GO" id="GO:0005886">
    <property type="term" value="C:plasma membrane"/>
    <property type="evidence" value="ECO:0007669"/>
    <property type="project" value="UniProtKB-SubCell"/>
</dbReference>
<keyword evidence="8" id="KW-1133">Transmembrane helix</keyword>
<evidence type="ECO:0000256" key="1">
    <source>
        <dbReference type="ARBA" id="ARBA00004651"/>
    </source>
</evidence>
<dbReference type="EMBL" id="JABVXQ010000011">
    <property type="protein sequence ID" value="KAF6085907.1"/>
    <property type="molecule type" value="Genomic_DNA"/>
</dbReference>
<dbReference type="InterPro" id="IPR028082">
    <property type="entry name" value="Peripla_BP_I"/>
</dbReference>
<feature type="chain" id="PRO_5032352120" description="Metabotropic glutamate receptor 3" evidence="16">
    <location>
        <begin position="25"/>
        <end position="587"/>
    </location>
</feature>
<evidence type="ECO:0000256" key="14">
    <source>
        <dbReference type="ARBA" id="ARBA00023224"/>
    </source>
</evidence>
<comment type="similarity">
    <text evidence="2">Belongs to the G-protein coupled receptor 3 family.</text>
</comment>
<evidence type="ECO:0000256" key="7">
    <source>
        <dbReference type="ARBA" id="ARBA00022729"/>
    </source>
</evidence>
<dbReference type="Proteomes" id="UP000664940">
    <property type="component" value="Unassembled WGS sequence"/>
</dbReference>
<keyword evidence="11" id="KW-1015">Disulfide bond</keyword>
<dbReference type="InterPro" id="IPR017979">
    <property type="entry name" value="GPCR_3_CS"/>
</dbReference>
<proteinExistence type="inferred from homology"/>
<dbReference type="InterPro" id="IPR050726">
    <property type="entry name" value="mGluR"/>
</dbReference>
<keyword evidence="9" id="KW-0297">G-protein coupled receptor</keyword>
<comment type="caution">
    <text evidence="18">The sequence shown here is derived from an EMBL/GenBank/DDBJ whole genome shotgun (WGS) entry which is preliminary data.</text>
</comment>
<evidence type="ECO:0000313" key="18">
    <source>
        <dbReference type="EMBL" id="KAF6085907.1"/>
    </source>
</evidence>
<evidence type="ECO:0000256" key="11">
    <source>
        <dbReference type="ARBA" id="ARBA00023157"/>
    </source>
</evidence>
<organism evidence="18 19">
    <name type="scientific">Phyllostomus discolor</name>
    <name type="common">pale spear-nosed bat</name>
    <dbReference type="NCBI Taxonomy" id="89673"/>
    <lineage>
        <taxon>Eukaryota</taxon>
        <taxon>Metazoa</taxon>
        <taxon>Chordata</taxon>
        <taxon>Craniata</taxon>
        <taxon>Vertebrata</taxon>
        <taxon>Euteleostomi</taxon>
        <taxon>Mammalia</taxon>
        <taxon>Eutheria</taxon>
        <taxon>Laurasiatheria</taxon>
        <taxon>Chiroptera</taxon>
        <taxon>Yangochiroptera</taxon>
        <taxon>Phyllostomidae</taxon>
        <taxon>Phyllostominae</taxon>
        <taxon>Phyllostomus</taxon>
    </lineage>
</organism>
<evidence type="ECO:0000313" key="19">
    <source>
        <dbReference type="Proteomes" id="UP000664940"/>
    </source>
</evidence>
<evidence type="ECO:0000256" key="12">
    <source>
        <dbReference type="ARBA" id="ARBA00023170"/>
    </source>
</evidence>
<dbReference type="AlphaFoldDB" id="A0A833Z4C6"/>
<dbReference type="SUPFAM" id="SSF53822">
    <property type="entry name" value="Periplasmic binding protein-like I"/>
    <property type="match status" value="1"/>
</dbReference>
<keyword evidence="6" id="KW-0812">Transmembrane</keyword>
<keyword evidence="10" id="KW-0472">Membrane</keyword>
<evidence type="ECO:0000256" key="15">
    <source>
        <dbReference type="ARBA" id="ARBA00025645"/>
    </source>
</evidence>
<evidence type="ECO:0000256" key="16">
    <source>
        <dbReference type="SAM" id="SignalP"/>
    </source>
</evidence>
<keyword evidence="13" id="KW-0325">Glycoprotein</keyword>
<name>A0A833Z4C6_9CHIR</name>
<dbReference type="PRINTS" id="PR00248">
    <property type="entry name" value="GPCRMGR"/>
</dbReference>
<dbReference type="PROSITE" id="PS00979">
    <property type="entry name" value="G_PROTEIN_RECEP_F3_1"/>
    <property type="match status" value="1"/>
</dbReference>
<protein>
    <recommendedName>
        <fullName evidence="4">Metabotropic glutamate receptor 3</fullName>
    </recommendedName>
</protein>
<accession>A0A833Z4C6</accession>
<sequence length="587" mass="65873">MKMLTRLQVLTLALFSKGFLLSLGDHNFMRKEIKIEGDLVLGGLFPINEKGTGTEECGRINEDRGIQRLEAMLFAIDEINKDDYLLPGVKLGVHILDTCSRDTYALEQSLEFVRASLTKVDEAEHMCPDGSYAIQENSPLLIAGVIGGSYSSVSIQVANLLRLFQIPQISYASTSAKLSDKSRYDYFARTVPPDFYQAKAMAEILRFFNWTYVSTVASEGDYGETGIEAFEQEARQRNICIATAEKVGRSNIRKSYDSVIRELLQKPNARVVVLFMRGDDSRELIAAASRANASFTWVASDGWGAQESIVKGSEHVAYGAITLELASQRVRQFDRYFQSLNPYNNHRNPWFRDFWEQKFQCSLQNKRNHRRTCDKHLAIDSSNYEQESKIMFVVNAVYAMAHALHKMQRTLCPNTTKLCDAMKILDGKKLYKDYLLKINFTAPFNPNQDADSIVKFDAFGDGMGRYNVFNFQHVGGKYSYLKVQTTTMCISVSLSGFVVLGCLFAPKVHIVLFQPQKNVVTHRLHLNRFSVSGSGTTYSQSLEAKGLPRAGPHRQATKKGCCESSAGVYVPTVCNGREVLDSTTSSL</sequence>
<evidence type="ECO:0000256" key="4">
    <source>
        <dbReference type="ARBA" id="ARBA00020281"/>
    </source>
</evidence>
<gene>
    <name evidence="18" type="ORF">HJG60_005946</name>
</gene>
<dbReference type="InterPro" id="IPR017978">
    <property type="entry name" value="GPCR_3_C"/>
</dbReference>
<keyword evidence="5" id="KW-1003">Cell membrane</keyword>
<keyword evidence="12 18" id="KW-0675">Receptor</keyword>
<dbReference type="GO" id="GO:0008066">
    <property type="term" value="F:glutamate receptor activity"/>
    <property type="evidence" value="ECO:0007669"/>
    <property type="project" value="UniProtKB-ARBA"/>
</dbReference>
<dbReference type="PRINTS" id="PR00593">
    <property type="entry name" value="MTABOTROPICR"/>
</dbReference>
<dbReference type="PRINTS" id="PR01053">
    <property type="entry name" value="MTABOTROPC3R"/>
</dbReference>
<comment type="subunit">
    <text evidence="3">Interacts with TAMALIN.</text>
</comment>
<dbReference type="PANTHER" id="PTHR24060">
    <property type="entry name" value="METABOTROPIC GLUTAMATE RECEPTOR"/>
    <property type="match status" value="1"/>
</dbReference>
<evidence type="ECO:0000256" key="9">
    <source>
        <dbReference type="ARBA" id="ARBA00023040"/>
    </source>
</evidence>
<feature type="signal peptide" evidence="16">
    <location>
        <begin position="1"/>
        <end position="24"/>
    </location>
</feature>
<keyword evidence="14" id="KW-0807">Transducer</keyword>
<evidence type="ECO:0000256" key="2">
    <source>
        <dbReference type="ARBA" id="ARBA00007242"/>
    </source>
</evidence>
<evidence type="ECO:0000256" key="10">
    <source>
        <dbReference type="ARBA" id="ARBA00023136"/>
    </source>
</evidence>
<reference evidence="18 19" key="1">
    <citation type="journal article" date="2020" name="Nature">
        <title>Six reference-quality genomes reveal evolution of bat adaptations.</title>
        <authorList>
            <person name="Jebb D."/>
            <person name="Huang Z."/>
            <person name="Pippel M."/>
            <person name="Hughes G.M."/>
            <person name="Lavrichenko K."/>
            <person name="Devanna P."/>
            <person name="Winkler S."/>
            <person name="Jermiin L.S."/>
            <person name="Skirmuntt E.C."/>
            <person name="Katzourakis A."/>
            <person name="Burkitt-Gray L."/>
            <person name="Ray D.A."/>
            <person name="Sullivan K.A.M."/>
            <person name="Roscito J.G."/>
            <person name="Kirilenko B.M."/>
            <person name="Davalos L.M."/>
            <person name="Corthals A.P."/>
            <person name="Power M.L."/>
            <person name="Jones G."/>
            <person name="Ransome R.D."/>
            <person name="Dechmann D.K.N."/>
            <person name="Locatelli A.G."/>
            <person name="Puechmaille S.J."/>
            <person name="Fedrigo O."/>
            <person name="Jarvis E.D."/>
            <person name="Hiller M."/>
            <person name="Vernes S.C."/>
            <person name="Myers E.W."/>
            <person name="Teeling E.C."/>
        </authorList>
    </citation>
    <scope>NUCLEOTIDE SEQUENCE [LARGE SCALE GENOMIC DNA]</scope>
    <source>
        <strain evidence="18">Bat1K_MPI-CBG_1</strain>
    </source>
</reference>
<dbReference type="FunFam" id="3.40.50.2300:FF:000029">
    <property type="entry name" value="Metabotropic glutamate receptor 3"/>
    <property type="match status" value="1"/>
</dbReference>
<dbReference type="InterPro" id="IPR001234">
    <property type="entry name" value="GPCR_3_mGluR3"/>
</dbReference>
<comment type="function">
    <text evidence="15">G-protein coupled receptor for glutamate. Ligand binding causes a conformation change that triggers signaling via guanine nucleotide-binding proteins (G proteins) and modulates the activity of down-stream effectors. Signaling inhibits adenylate cyclase activity.</text>
</comment>
<dbReference type="CDD" id="cd06375">
    <property type="entry name" value="PBP1_mGluR_groupII"/>
    <property type="match status" value="1"/>
</dbReference>
<evidence type="ECO:0000256" key="8">
    <source>
        <dbReference type="ARBA" id="ARBA00022989"/>
    </source>
</evidence>
<evidence type="ECO:0000256" key="5">
    <source>
        <dbReference type="ARBA" id="ARBA00022475"/>
    </source>
</evidence>
<keyword evidence="7 16" id="KW-0732">Signal</keyword>
<dbReference type="InterPro" id="IPR001828">
    <property type="entry name" value="ANF_lig-bd_rcpt"/>
</dbReference>
<dbReference type="PROSITE" id="PS50259">
    <property type="entry name" value="G_PROTEIN_RECEP_F3_4"/>
    <property type="match status" value="1"/>
</dbReference>
<dbReference type="InterPro" id="IPR000162">
    <property type="entry name" value="GPCR_3_mtglu_rcpt"/>
</dbReference>
<feature type="domain" description="G-protein coupled receptors family 3 profile" evidence="17">
    <location>
        <begin position="483"/>
        <end position="527"/>
    </location>
</feature>
<dbReference type="InterPro" id="IPR000337">
    <property type="entry name" value="GPCR_3"/>
</dbReference>
<dbReference type="Gene3D" id="3.40.50.2300">
    <property type="match status" value="2"/>
</dbReference>
<comment type="subcellular location">
    <subcellularLocation>
        <location evidence="1">Cell membrane</location>
        <topology evidence="1">Multi-pass membrane protein</topology>
    </subcellularLocation>
</comment>